<accession>A0ABX3NMG4</accession>
<evidence type="ECO:0008006" key="3">
    <source>
        <dbReference type="Google" id="ProtNLM"/>
    </source>
</evidence>
<dbReference type="RefSeq" id="WP_014216848.1">
    <property type="nucleotide sequence ID" value="NZ_LWBO01000084.1"/>
</dbReference>
<dbReference type="InterPro" id="IPR011990">
    <property type="entry name" value="TPR-like_helical_dom_sf"/>
</dbReference>
<evidence type="ECO:0000313" key="2">
    <source>
        <dbReference type="Proteomes" id="UP000192277"/>
    </source>
</evidence>
<protein>
    <recommendedName>
        <fullName evidence="3">Lipoprotein</fullName>
    </recommendedName>
</protein>
<dbReference type="Pfam" id="PF12771">
    <property type="entry name" value="SusD-like_2"/>
    <property type="match status" value="1"/>
</dbReference>
<dbReference type="PROSITE" id="PS51257">
    <property type="entry name" value="PROKAR_LIPOPROTEIN"/>
    <property type="match status" value="1"/>
</dbReference>
<dbReference type="Gene3D" id="1.25.40.390">
    <property type="match status" value="1"/>
</dbReference>
<dbReference type="SUPFAM" id="SSF48452">
    <property type="entry name" value="TPR-like"/>
    <property type="match status" value="1"/>
</dbReference>
<comment type="caution">
    <text evidence="1">The sequence shown here is derived from an EMBL/GenBank/DDBJ whole genome shotgun (WGS) entry which is preliminary data.</text>
</comment>
<organism evidence="1 2">
    <name type="scientific">Niastella koreensis</name>
    <dbReference type="NCBI Taxonomy" id="354356"/>
    <lineage>
        <taxon>Bacteria</taxon>
        <taxon>Pseudomonadati</taxon>
        <taxon>Bacteroidota</taxon>
        <taxon>Chitinophagia</taxon>
        <taxon>Chitinophagales</taxon>
        <taxon>Chitinophagaceae</taxon>
        <taxon>Niastella</taxon>
    </lineage>
</organism>
<evidence type="ECO:0000313" key="1">
    <source>
        <dbReference type="EMBL" id="OQP39369.1"/>
    </source>
</evidence>
<dbReference type="InterPro" id="IPR041662">
    <property type="entry name" value="SusD-like_2"/>
</dbReference>
<keyword evidence="2" id="KW-1185">Reference proteome</keyword>
<reference evidence="1 2" key="1">
    <citation type="submission" date="2016-04" db="EMBL/GenBank/DDBJ databases">
        <authorList>
            <person name="Chen L."/>
            <person name="Zhuang W."/>
            <person name="Wang G."/>
        </authorList>
    </citation>
    <scope>NUCLEOTIDE SEQUENCE [LARGE SCALE GENOMIC DNA]</scope>
    <source>
        <strain evidence="2">GR20</strain>
    </source>
</reference>
<name>A0ABX3NMG4_9BACT</name>
<dbReference type="EMBL" id="LWBO01000084">
    <property type="protein sequence ID" value="OQP39369.1"/>
    <property type="molecule type" value="Genomic_DNA"/>
</dbReference>
<proteinExistence type="predicted"/>
<sequence>MTTQYIKKSCLVLLAVSVIGLAGCKKYLDTNNNPNLSTTASPDLLLPAVQAAIGHVLGNPLQIYGSFWAQYWTQNPTSSQYRSIEQYASTTTDFDRVWRMMYPDALQDIQEILNMTQGKQSLNQYTAIALLMKAYDMQLATDAFGDIPLTQAATPNITNPTYTPQQQVYDSIFAYVDRAISLIDVNAEVTPSGDDLIFQGNMEQWLRFANTFKLRAYLRLSEVAPQKAAAGIATLSGANTMFLETDAQINYSTIGGNQNPLFSEMLGLGRTQNMVASETVTKFMTQNHDPREPVFFNYSTTAYTVDTIIGLKQGAYRGNAQNDTISLPTAAVGANGLNDKSANAPVKFMSAAESYFLQAEAVVRGWLNTGVPAQTLFTKGIQASFASYNVPGVSTYLASAPAAQWPGGTTAQIRAIIIQKWLAMTGNQGFEAWTEWRRTNYPDFFTTSAASSIGAGRMPERLIYPNSEVTRNANFPGIALIYTKVWWDAN</sequence>
<dbReference type="Proteomes" id="UP000192277">
    <property type="component" value="Unassembled WGS sequence"/>
</dbReference>
<gene>
    <name evidence="1" type="ORF">A4D02_18810</name>
</gene>